<evidence type="ECO:0000313" key="2">
    <source>
        <dbReference type="EMBL" id="WML86840.1"/>
    </source>
</evidence>
<proteinExistence type="predicted"/>
<dbReference type="RefSeq" id="WP_308136186.1">
    <property type="nucleotide sequence ID" value="NZ_CP133217.1"/>
</dbReference>
<dbReference type="AlphaFoldDB" id="A0AA51R4N5"/>
<name>A0AA51R4N5_9GAMM</name>
<gene>
    <name evidence="1" type="ORF">RCC75_18285</name>
    <name evidence="2" type="ORF">RCG00_21480</name>
</gene>
<dbReference type="EMBL" id="JAVFKN010000031">
    <property type="protein sequence ID" value="MDQ5770482.1"/>
    <property type="molecule type" value="Genomic_DNA"/>
</dbReference>
<sequence>MNTIPISAMFFHYAPLSYLPRIVESGLLLPSNAGGANDEIPLLWFSKNQTWEPTATKSQMTPSGIKRLTFKEQRELFGCIRFGLPRNDKRLIDWRTACKVASISKKERLLMESVGRDQGANPLDWFATVDSIQLTELHFQFLTDSWHDADPVDFKVSPYATS</sequence>
<protein>
    <submittedName>
        <fullName evidence="2">Uncharacterized protein</fullName>
    </submittedName>
</protein>
<organism evidence="2">
    <name type="scientific">Thiothrix subterranea</name>
    <dbReference type="NCBI Taxonomy" id="2735563"/>
    <lineage>
        <taxon>Bacteria</taxon>
        <taxon>Pseudomonadati</taxon>
        <taxon>Pseudomonadota</taxon>
        <taxon>Gammaproteobacteria</taxon>
        <taxon>Thiotrichales</taxon>
        <taxon>Thiotrichaceae</taxon>
        <taxon>Thiothrix</taxon>
    </lineage>
</organism>
<accession>A0AA51R4N5</accession>
<keyword evidence="3" id="KW-1185">Reference proteome</keyword>
<evidence type="ECO:0000313" key="1">
    <source>
        <dbReference type="EMBL" id="MDQ5770482.1"/>
    </source>
</evidence>
<reference evidence="2 3" key="1">
    <citation type="submission" date="2023-08" db="EMBL/GenBank/DDBJ databases">
        <title>New molecular markers tilS and rpoB for phylogenetic and monitoring studies of the genus Thiothrix biodiversity.</title>
        <authorList>
            <person name="Ravin N.V."/>
            <person name="Smolyakov D."/>
            <person name="Markov N.D."/>
            <person name="Beletsky A.V."/>
            <person name="Mardanov A.V."/>
            <person name="Rudenko T.S."/>
            <person name="Grabovich M.Y."/>
        </authorList>
    </citation>
    <scope>NUCLEOTIDE SEQUENCE</scope>
    <source>
        <strain evidence="2">DNT52</strain>
        <strain evidence="1 3">H33</strain>
    </source>
</reference>
<dbReference type="Proteomes" id="UP001223336">
    <property type="component" value="Unassembled WGS sequence"/>
</dbReference>
<evidence type="ECO:0000313" key="3">
    <source>
        <dbReference type="Proteomes" id="UP001223336"/>
    </source>
</evidence>
<dbReference type="Proteomes" id="UP001229862">
    <property type="component" value="Chromosome"/>
</dbReference>
<dbReference type="EMBL" id="CP133217">
    <property type="protein sequence ID" value="WML86840.1"/>
    <property type="molecule type" value="Genomic_DNA"/>
</dbReference>